<organism evidence="4 5">
    <name type="scientific">Halobaculum saliterrae</name>
    <dbReference type="NCBI Taxonomy" id="2073113"/>
    <lineage>
        <taxon>Archaea</taxon>
        <taxon>Methanobacteriati</taxon>
        <taxon>Methanobacteriota</taxon>
        <taxon>Stenosarchaea group</taxon>
        <taxon>Halobacteria</taxon>
        <taxon>Halobacteriales</taxon>
        <taxon>Haloferacaceae</taxon>
        <taxon>Halobaculum</taxon>
    </lineage>
</organism>
<dbReference type="EMBL" id="WUUS01000005">
    <property type="protein sequence ID" value="MXR41450.1"/>
    <property type="molecule type" value="Genomic_DNA"/>
</dbReference>
<keyword evidence="5" id="KW-1185">Reference proteome</keyword>
<protein>
    <submittedName>
        <fullName evidence="4">ABC transporter substrate-binding protein</fullName>
    </submittedName>
</protein>
<proteinExistence type="predicted"/>
<evidence type="ECO:0000313" key="4">
    <source>
        <dbReference type="EMBL" id="MXR41450.1"/>
    </source>
</evidence>
<reference evidence="4 5" key="1">
    <citation type="submission" date="2019-12" db="EMBL/GenBank/DDBJ databases">
        <title>Isolation and characterization of three novel carbon monoxide-oxidizing members of Halobacteria from salione crusts and soils.</title>
        <authorList>
            <person name="Myers M.R."/>
            <person name="King G.M."/>
        </authorList>
    </citation>
    <scope>NUCLEOTIDE SEQUENCE [LARGE SCALE GENOMIC DNA]</scope>
    <source>
        <strain evidence="4 5">WSA2</strain>
    </source>
</reference>
<gene>
    <name evidence="4" type="ORF">GRX01_08885</name>
</gene>
<evidence type="ECO:0000256" key="1">
    <source>
        <dbReference type="ARBA" id="ARBA00022448"/>
    </source>
</evidence>
<comment type="caution">
    <text evidence="4">The sequence shown here is derived from an EMBL/GenBank/DDBJ whole genome shotgun (WGS) entry which is preliminary data.</text>
</comment>
<keyword evidence="2" id="KW-0732">Signal</keyword>
<sequence length="418" mass="45209">MTDSTEGSGPSRREFARLGGAVVAGGLLAGCTGESDERSTESEAATGTATASTTEATPEETTAASDEFAVSMAPVGEVSFESVPSSVSVYSLLYADMAVAYGAGDAVNSLGFDAAAGGNTLDAYYERLDGVSFDYGDLTQLNTGSGEIRVEKELFYELDSDLHLMDPALLDSFDGWNRADVEEVTGNVAPFFGNTYSRTHGEPPEEWRDDYEYYTLWDIAERVSRVFGASDRYEELAAVREGMIDRIQSDLPPESERPSVASVIFVDGTFYPSQINADGFANAHVRPLGAVDAFAGTDAGFGTTYDYETLLEVDPDVILHQYGIASYYDVASIRETIAGDPVGGELTAIENGRFYPSGTPVQGPLMNLFQLEMTAKQLYPEQFGEWPEYEHGGPYPEIPEGERLFDRQRVAEAVAGEE</sequence>
<dbReference type="PANTHER" id="PTHR30532">
    <property type="entry name" value="IRON III DICITRATE-BINDING PERIPLASMIC PROTEIN"/>
    <property type="match status" value="1"/>
</dbReference>
<dbReference type="AlphaFoldDB" id="A0A6B0SZP7"/>
<dbReference type="Proteomes" id="UP000437065">
    <property type="component" value="Unassembled WGS sequence"/>
</dbReference>
<evidence type="ECO:0000256" key="3">
    <source>
        <dbReference type="SAM" id="MobiDB-lite"/>
    </source>
</evidence>
<dbReference type="InterPro" id="IPR051313">
    <property type="entry name" value="Bact_iron-sidero_bind"/>
</dbReference>
<keyword evidence="1" id="KW-0813">Transport</keyword>
<name>A0A6B0SZP7_9EURY</name>
<dbReference type="PANTHER" id="PTHR30532:SF1">
    <property type="entry name" value="IRON(3+)-HYDROXAMATE-BINDING PROTEIN FHUD"/>
    <property type="match status" value="1"/>
</dbReference>
<feature type="region of interest" description="Disordered" evidence="3">
    <location>
        <begin position="30"/>
        <end position="60"/>
    </location>
</feature>
<dbReference type="InterPro" id="IPR006311">
    <property type="entry name" value="TAT_signal"/>
</dbReference>
<dbReference type="SUPFAM" id="SSF53807">
    <property type="entry name" value="Helical backbone' metal receptor"/>
    <property type="match status" value="1"/>
</dbReference>
<accession>A0A6B0SZP7</accession>
<feature type="compositionally biased region" description="Low complexity" evidence="3">
    <location>
        <begin position="42"/>
        <end position="60"/>
    </location>
</feature>
<dbReference type="PROSITE" id="PS51318">
    <property type="entry name" value="TAT"/>
    <property type="match status" value="1"/>
</dbReference>
<evidence type="ECO:0000313" key="5">
    <source>
        <dbReference type="Proteomes" id="UP000437065"/>
    </source>
</evidence>
<dbReference type="Gene3D" id="3.40.50.1980">
    <property type="entry name" value="Nitrogenase molybdenum iron protein domain"/>
    <property type="match status" value="1"/>
</dbReference>
<dbReference type="OrthoDB" id="304381at2157"/>
<evidence type="ECO:0000256" key="2">
    <source>
        <dbReference type="ARBA" id="ARBA00022729"/>
    </source>
</evidence>
<dbReference type="RefSeq" id="WP_159665902.1">
    <property type="nucleotide sequence ID" value="NZ_WUUS01000005.1"/>
</dbReference>